<evidence type="ECO:0000259" key="8">
    <source>
        <dbReference type="PROSITE" id="PS51294"/>
    </source>
</evidence>
<organism evidence="9 10">
    <name type="scientific">Tritrichomonas foetus</name>
    <dbReference type="NCBI Taxonomy" id="1144522"/>
    <lineage>
        <taxon>Eukaryota</taxon>
        <taxon>Metamonada</taxon>
        <taxon>Parabasalia</taxon>
        <taxon>Tritrichomonadida</taxon>
        <taxon>Tritrichomonadidae</taxon>
        <taxon>Tritrichomonas</taxon>
    </lineage>
</organism>
<dbReference type="VEuPathDB" id="TrichDB:TRFO_12658"/>
<keyword evidence="4" id="KW-0539">Nucleus</keyword>
<dbReference type="EMBL" id="MLAK01000035">
    <property type="protein sequence ID" value="OHT17131.1"/>
    <property type="molecule type" value="Genomic_DNA"/>
</dbReference>
<keyword evidence="3" id="KW-0804">Transcription</keyword>
<keyword evidence="2" id="KW-0238">DNA-binding</keyword>
<dbReference type="PANTHER" id="PTHR46621">
    <property type="entry name" value="SNRNA-ACTIVATING PROTEIN COMPLEX SUBUNIT 4"/>
    <property type="match status" value="1"/>
</dbReference>
<dbReference type="PROSITE" id="PS51294">
    <property type="entry name" value="HTH_MYB"/>
    <property type="match status" value="2"/>
</dbReference>
<proteinExistence type="predicted"/>
<dbReference type="Proteomes" id="UP000179807">
    <property type="component" value="Unassembled WGS sequence"/>
</dbReference>
<name>A0A1J4L119_9EUKA</name>
<feature type="domain" description="Myb-like" evidence="7">
    <location>
        <begin position="83"/>
        <end position="134"/>
    </location>
</feature>
<dbReference type="Gene3D" id="1.10.10.60">
    <property type="entry name" value="Homeodomain-like"/>
    <property type="match status" value="2"/>
</dbReference>
<comment type="caution">
    <text evidence="9">The sequence shown here is derived from an EMBL/GenBank/DDBJ whole genome shotgun (WGS) entry which is preliminary data.</text>
</comment>
<keyword evidence="5" id="KW-0175">Coiled coil</keyword>
<dbReference type="SUPFAM" id="SSF46689">
    <property type="entry name" value="Homeodomain-like"/>
    <property type="match status" value="1"/>
</dbReference>
<evidence type="ECO:0000256" key="4">
    <source>
        <dbReference type="ARBA" id="ARBA00023242"/>
    </source>
</evidence>
<dbReference type="GO" id="GO:0000978">
    <property type="term" value="F:RNA polymerase II cis-regulatory region sequence-specific DNA binding"/>
    <property type="evidence" value="ECO:0007669"/>
    <property type="project" value="TreeGrafter"/>
</dbReference>
<reference evidence="9" key="1">
    <citation type="submission" date="2016-10" db="EMBL/GenBank/DDBJ databases">
        <authorList>
            <person name="Benchimol M."/>
            <person name="Almeida L.G."/>
            <person name="Vasconcelos A.T."/>
            <person name="Perreira-Neves A."/>
            <person name="Rosa I.A."/>
            <person name="Tasca T."/>
            <person name="Bogo M.R."/>
            <person name="de Souza W."/>
        </authorList>
    </citation>
    <scope>NUCLEOTIDE SEQUENCE [LARGE SCALE GENOMIC DNA]</scope>
    <source>
        <strain evidence="9">K</strain>
    </source>
</reference>
<dbReference type="RefSeq" id="XP_068370267.1">
    <property type="nucleotide sequence ID" value="XM_068496765.1"/>
</dbReference>
<evidence type="ECO:0000256" key="2">
    <source>
        <dbReference type="ARBA" id="ARBA00023125"/>
    </source>
</evidence>
<dbReference type="SMART" id="SM00717">
    <property type="entry name" value="SANT"/>
    <property type="match status" value="2"/>
</dbReference>
<dbReference type="CDD" id="cd00167">
    <property type="entry name" value="SANT"/>
    <property type="match status" value="2"/>
</dbReference>
<feature type="coiled-coil region" evidence="5">
    <location>
        <begin position="184"/>
        <end position="211"/>
    </location>
</feature>
<evidence type="ECO:0000256" key="1">
    <source>
        <dbReference type="ARBA" id="ARBA00023015"/>
    </source>
</evidence>
<protein>
    <submittedName>
        <fullName evidence="9">Myb-like DNA-binding domain containing protein</fullName>
    </submittedName>
</protein>
<gene>
    <name evidence="9" type="ORF">TRFO_12658</name>
</gene>
<keyword evidence="10" id="KW-1185">Reference proteome</keyword>
<accession>A0A1J4L119</accession>
<keyword evidence="1" id="KW-0805">Transcription regulation</keyword>
<dbReference type="InterPro" id="IPR017930">
    <property type="entry name" value="Myb_dom"/>
</dbReference>
<dbReference type="InterPro" id="IPR009057">
    <property type="entry name" value="Homeodomain-like_sf"/>
</dbReference>
<sequence length="306" mass="34748">MVPPPFRLPIISAPINAINAINTISPSNGMNSGCAINPISKNINPINSINSCNTINNITNSCGINNMNQYMMNYSMLSQQKKSNSVSRHKFSPEEDQKLKDLVAELGESNWNEVSARLGTRTPRQCRERFRNYLSPNLSNDPWTVEDDEKLKAMYVEYGPKWALIATFFPSRSDVNIKNHWAQMNNKSNREHNLQKEKQQLLKQIDIVIEQTKMKAKQSLQPQLNQPPADGTGTPVSPPLSHQANSNLSLNVQEAVYSKSDLTPSNDFSLKFEQEEHKDACLLDWYNLEDSNSLSFFDDNDFESFM</sequence>
<dbReference type="GO" id="GO:0019185">
    <property type="term" value="C:snRNA-activating protein complex"/>
    <property type="evidence" value="ECO:0007669"/>
    <property type="project" value="TreeGrafter"/>
</dbReference>
<evidence type="ECO:0000313" key="10">
    <source>
        <dbReference type="Proteomes" id="UP000179807"/>
    </source>
</evidence>
<feature type="domain" description="HTH myb-type" evidence="8">
    <location>
        <begin position="83"/>
        <end position="138"/>
    </location>
</feature>
<dbReference type="InterPro" id="IPR051575">
    <property type="entry name" value="Myb-like_DNA-bd"/>
</dbReference>
<dbReference type="GO" id="GO:0001006">
    <property type="term" value="F:RNA polymerase III type 3 promoter sequence-specific DNA binding"/>
    <property type="evidence" value="ECO:0007669"/>
    <property type="project" value="TreeGrafter"/>
</dbReference>
<dbReference type="PROSITE" id="PS50090">
    <property type="entry name" value="MYB_LIKE"/>
    <property type="match status" value="2"/>
</dbReference>
<evidence type="ECO:0000259" key="7">
    <source>
        <dbReference type="PROSITE" id="PS50090"/>
    </source>
</evidence>
<feature type="domain" description="HTH myb-type" evidence="8">
    <location>
        <begin position="142"/>
        <end position="189"/>
    </location>
</feature>
<evidence type="ECO:0000256" key="3">
    <source>
        <dbReference type="ARBA" id="ARBA00023163"/>
    </source>
</evidence>
<evidence type="ECO:0000256" key="5">
    <source>
        <dbReference type="SAM" id="Coils"/>
    </source>
</evidence>
<dbReference type="PANTHER" id="PTHR46621:SF1">
    <property type="entry name" value="SNRNA-ACTIVATING PROTEIN COMPLEX SUBUNIT 4"/>
    <property type="match status" value="1"/>
</dbReference>
<dbReference type="Pfam" id="PF13921">
    <property type="entry name" value="Myb_DNA-bind_6"/>
    <property type="match status" value="1"/>
</dbReference>
<evidence type="ECO:0000313" key="9">
    <source>
        <dbReference type="EMBL" id="OHT17131.1"/>
    </source>
</evidence>
<evidence type="ECO:0000256" key="6">
    <source>
        <dbReference type="SAM" id="MobiDB-lite"/>
    </source>
</evidence>
<dbReference type="AlphaFoldDB" id="A0A1J4L119"/>
<feature type="region of interest" description="Disordered" evidence="6">
    <location>
        <begin position="218"/>
        <end position="241"/>
    </location>
</feature>
<dbReference type="InterPro" id="IPR001005">
    <property type="entry name" value="SANT/Myb"/>
</dbReference>
<dbReference type="OrthoDB" id="39591at2759"/>
<dbReference type="GO" id="GO:0042795">
    <property type="term" value="P:snRNA transcription by RNA polymerase II"/>
    <property type="evidence" value="ECO:0007669"/>
    <property type="project" value="TreeGrafter"/>
</dbReference>
<feature type="domain" description="Myb-like" evidence="7">
    <location>
        <begin position="135"/>
        <end position="185"/>
    </location>
</feature>
<dbReference type="GO" id="GO:0042796">
    <property type="term" value="P:snRNA transcription by RNA polymerase III"/>
    <property type="evidence" value="ECO:0007669"/>
    <property type="project" value="TreeGrafter"/>
</dbReference>
<dbReference type="GeneID" id="94831469"/>